<feature type="region of interest" description="Disordered" evidence="1">
    <location>
        <begin position="1"/>
        <end position="24"/>
    </location>
</feature>
<proteinExistence type="predicted"/>
<reference evidence="2 3" key="1">
    <citation type="journal article" date="2018" name="Mol. Biol. Evol.">
        <title>Broad Genomic Sampling Reveals a Smut Pathogenic Ancestry of the Fungal Clade Ustilaginomycotina.</title>
        <authorList>
            <person name="Kijpornyongpan T."/>
            <person name="Mondo S.J."/>
            <person name="Barry K."/>
            <person name="Sandor L."/>
            <person name="Lee J."/>
            <person name="Lipzen A."/>
            <person name="Pangilinan J."/>
            <person name="LaButti K."/>
            <person name="Hainaut M."/>
            <person name="Henrissat B."/>
            <person name="Grigoriev I.V."/>
            <person name="Spatafora J.W."/>
            <person name="Aime M.C."/>
        </authorList>
    </citation>
    <scope>NUCLEOTIDE SEQUENCE [LARGE SCALE GENOMIC DNA]</scope>
    <source>
        <strain evidence="2 3">MCA 4186</strain>
    </source>
</reference>
<name>A0A316Z106_9BASI</name>
<organism evidence="2 3">
    <name type="scientific">Tilletiopsis washingtonensis</name>
    <dbReference type="NCBI Taxonomy" id="58919"/>
    <lineage>
        <taxon>Eukaryota</taxon>
        <taxon>Fungi</taxon>
        <taxon>Dikarya</taxon>
        <taxon>Basidiomycota</taxon>
        <taxon>Ustilaginomycotina</taxon>
        <taxon>Exobasidiomycetes</taxon>
        <taxon>Entylomatales</taxon>
        <taxon>Entylomatales incertae sedis</taxon>
        <taxon>Tilletiopsis</taxon>
    </lineage>
</organism>
<evidence type="ECO:0000256" key="1">
    <source>
        <dbReference type="SAM" id="MobiDB-lite"/>
    </source>
</evidence>
<evidence type="ECO:0000313" key="2">
    <source>
        <dbReference type="EMBL" id="PWN94734.1"/>
    </source>
</evidence>
<gene>
    <name evidence="2" type="ORF">FA09DRAFT_166300</name>
</gene>
<accession>A0A316Z106</accession>
<dbReference type="GeneID" id="37266815"/>
<dbReference type="AlphaFoldDB" id="A0A316Z106"/>
<keyword evidence="3" id="KW-1185">Reference proteome</keyword>
<evidence type="ECO:0000313" key="3">
    <source>
        <dbReference type="Proteomes" id="UP000245946"/>
    </source>
</evidence>
<dbReference type="RefSeq" id="XP_025595013.1">
    <property type="nucleotide sequence ID" value="XM_025739269.1"/>
</dbReference>
<dbReference type="Proteomes" id="UP000245946">
    <property type="component" value="Unassembled WGS sequence"/>
</dbReference>
<sequence>MPYAAHTAAGRNRRRPLAQESALLSRRSRSASALLVELRRDQRRELCTACSGIDSSRSGSCDGLCPASSAARQRAWERCEISSRCDHLTPGTQPSAERIPQLYECDVDAGPCGREQRAPTPPGDERPFKSPCSAVRLDSRLASPPHQGSPFPIRATGTAYSHRRWEKVGLLPDVDQIIGRLRRLEEAAHRRRLLQATVLPYCAGLWKPKASISVSGHHS</sequence>
<protein>
    <submittedName>
        <fullName evidence="2">Uncharacterized protein</fullName>
    </submittedName>
</protein>
<dbReference type="EMBL" id="KZ819309">
    <property type="protein sequence ID" value="PWN94734.1"/>
    <property type="molecule type" value="Genomic_DNA"/>
</dbReference>